<evidence type="ECO:0000313" key="4">
    <source>
        <dbReference type="EMBL" id="MBU9736418.1"/>
    </source>
</evidence>
<protein>
    <submittedName>
        <fullName evidence="4">Carbohydrate kinase family protein</fullName>
    </submittedName>
</protein>
<comment type="caution">
    <text evidence="4">The sequence shown here is derived from an EMBL/GenBank/DDBJ whole genome shotgun (WGS) entry which is preliminary data.</text>
</comment>
<evidence type="ECO:0000256" key="2">
    <source>
        <dbReference type="ARBA" id="ARBA00022777"/>
    </source>
</evidence>
<dbReference type="InterPro" id="IPR011611">
    <property type="entry name" value="PfkB_dom"/>
</dbReference>
<sequence>MIPNNYIVAVSVLHMDEYYTAARWPQMGDKAMLTPAGRTPGGSVANASSVCGALGGQVFFYDVLSRSEANDYLLRDLEQYHIDTSYVNFTEEKIDSKCLIIVTGEEKTILCAMPRKPAMPLLPEQEDLFRNASVIYTMLGAEYIIPDTMAAFEDFKRHGARIALDVEFVCESTEQRRFLEAADILFFNQFGFRQNRGDLEEEEYLEYLLNKGTEIIVVTLGSSGCRIKTRDEDLRIPIYDIAVKDTNGAGDTFNAAFLYGIQNQLTLMETGLFATAAANYCVTQDGPRGGAVAESVIRRFMRGHHLLA</sequence>
<dbReference type="GO" id="GO:0016301">
    <property type="term" value="F:kinase activity"/>
    <property type="evidence" value="ECO:0007669"/>
    <property type="project" value="UniProtKB-KW"/>
</dbReference>
<evidence type="ECO:0000313" key="5">
    <source>
        <dbReference type="Proteomes" id="UP000712157"/>
    </source>
</evidence>
<keyword evidence="5" id="KW-1185">Reference proteome</keyword>
<dbReference type="Proteomes" id="UP000712157">
    <property type="component" value="Unassembled WGS sequence"/>
</dbReference>
<dbReference type="PROSITE" id="PS00584">
    <property type="entry name" value="PFKB_KINASES_2"/>
    <property type="match status" value="1"/>
</dbReference>
<keyword evidence="1" id="KW-0808">Transferase</keyword>
<dbReference type="Gene3D" id="3.40.1190.20">
    <property type="match status" value="1"/>
</dbReference>
<evidence type="ECO:0000259" key="3">
    <source>
        <dbReference type="Pfam" id="PF00294"/>
    </source>
</evidence>
<dbReference type="PANTHER" id="PTHR10584">
    <property type="entry name" value="SUGAR KINASE"/>
    <property type="match status" value="1"/>
</dbReference>
<name>A0A949JWE9_9FIRM</name>
<keyword evidence="2 4" id="KW-0418">Kinase</keyword>
<dbReference type="EMBL" id="JAHQCW010000009">
    <property type="protein sequence ID" value="MBU9736418.1"/>
    <property type="molecule type" value="Genomic_DNA"/>
</dbReference>
<dbReference type="Pfam" id="PF00294">
    <property type="entry name" value="PfkB"/>
    <property type="match status" value="1"/>
</dbReference>
<reference evidence="4" key="1">
    <citation type="submission" date="2021-06" db="EMBL/GenBank/DDBJ databases">
        <title>Description of novel taxa of the family Lachnospiraceae.</title>
        <authorList>
            <person name="Chaplin A.V."/>
            <person name="Sokolova S.R."/>
            <person name="Pikina A.P."/>
            <person name="Korzhanova M."/>
            <person name="Belova V."/>
            <person name="Korostin D."/>
            <person name="Efimov B.A."/>
        </authorList>
    </citation>
    <scope>NUCLEOTIDE SEQUENCE</scope>
    <source>
        <strain evidence="4">ASD5720</strain>
    </source>
</reference>
<dbReference type="PANTHER" id="PTHR10584:SF166">
    <property type="entry name" value="RIBOKINASE"/>
    <property type="match status" value="1"/>
</dbReference>
<dbReference type="AlphaFoldDB" id="A0A949JWE9"/>
<gene>
    <name evidence="4" type="ORF">KTH89_07710</name>
</gene>
<dbReference type="RefSeq" id="WP_238721279.1">
    <property type="nucleotide sequence ID" value="NZ_JAHQCW010000009.1"/>
</dbReference>
<evidence type="ECO:0000256" key="1">
    <source>
        <dbReference type="ARBA" id="ARBA00022679"/>
    </source>
</evidence>
<dbReference type="SUPFAM" id="SSF53613">
    <property type="entry name" value="Ribokinase-like"/>
    <property type="match status" value="1"/>
</dbReference>
<dbReference type="InterPro" id="IPR029056">
    <property type="entry name" value="Ribokinase-like"/>
</dbReference>
<feature type="domain" description="Carbohydrate kinase PfkB" evidence="3">
    <location>
        <begin position="38"/>
        <end position="288"/>
    </location>
</feature>
<dbReference type="InterPro" id="IPR002173">
    <property type="entry name" value="Carboh/pur_kinase_PfkB_CS"/>
</dbReference>
<accession>A0A949JWE9</accession>
<proteinExistence type="predicted"/>
<organism evidence="4 5">
    <name type="scientific">Diplocloster agilis</name>
    <dbReference type="NCBI Taxonomy" id="2850323"/>
    <lineage>
        <taxon>Bacteria</taxon>
        <taxon>Bacillati</taxon>
        <taxon>Bacillota</taxon>
        <taxon>Clostridia</taxon>
        <taxon>Lachnospirales</taxon>
        <taxon>Lachnospiraceae</taxon>
        <taxon>Diplocloster</taxon>
    </lineage>
</organism>